<evidence type="ECO:0000313" key="2">
    <source>
        <dbReference type="EMBL" id="CAL4780408.1"/>
    </source>
</evidence>
<evidence type="ECO:0000313" key="3">
    <source>
        <dbReference type="Proteomes" id="UP001152797"/>
    </source>
</evidence>
<gene>
    <name evidence="1" type="ORF">C1SCF055_LOCUS19876</name>
</gene>
<dbReference type="EMBL" id="CAMXCT030001791">
    <property type="protein sequence ID" value="CAL4780408.1"/>
    <property type="molecule type" value="Genomic_DNA"/>
</dbReference>
<keyword evidence="3" id="KW-1185">Reference proteome</keyword>
<accession>A0A9P1FYR7</accession>
<dbReference type="AlphaFoldDB" id="A0A9P1FYR7"/>
<dbReference type="OrthoDB" id="10468469at2759"/>
<dbReference type="EMBL" id="CAMXCT020001791">
    <property type="protein sequence ID" value="CAL1146471.1"/>
    <property type="molecule type" value="Genomic_DNA"/>
</dbReference>
<reference evidence="2 3" key="2">
    <citation type="submission" date="2024-05" db="EMBL/GenBank/DDBJ databases">
        <authorList>
            <person name="Chen Y."/>
            <person name="Shah S."/>
            <person name="Dougan E. K."/>
            <person name="Thang M."/>
            <person name="Chan C."/>
        </authorList>
    </citation>
    <scope>NUCLEOTIDE SEQUENCE [LARGE SCALE GENOMIC DNA]</scope>
</reference>
<sequence length="161" mass="18075">MHLTARRQAVLQEFGMKEAFEKLGDCRRCRDLDLPGYDSFCSSPPAYQHLNSGFLMGRAEHVLQSVSAWLKLYSNHSETDQLVARDLFLQHSDRPFLPFMTLDYSGALVLTVGNIPESAIPEVFSIRENGIYNLQTGLVQCFIHGAGPGKAFVAQLLRSQR</sequence>
<proteinExistence type="predicted"/>
<dbReference type="EMBL" id="CAMXCT010001791">
    <property type="protein sequence ID" value="CAI3993096.1"/>
    <property type="molecule type" value="Genomic_DNA"/>
</dbReference>
<organism evidence="1">
    <name type="scientific">Cladocopium goreaui</name>
    <dbReference type="NCBI Taxonomy" id="2562237"/>
    <lineage>
        <taxon>Eukaryota</taxon>
        <taxon>Sar</taxon>
        <taxon>Alveolata</taxon>
        <taxon>Dinophyceae</taxon>
        <taxon>Suessiales</taxon>
        <taxon>Symbiodiniaceae</taxon>
        <taxon>Cladocopium</taxon>
    </lineage>
</organism>
<dbReference type="Proteomes" id="UP001152797">
    <property type="component" value="Unassembled WGS sequence"/>
</dbReference>
<dbReference type="CDD" id="cd22997">
    <property type="entry name" value="GT_LH"/>
    <property type="match status" value="1"/>
</dbReference>
<reference evidence="1" key="1">
    <citation type="submission" date="2022-10" db="EMBL/GenBank/DDBJ databases">
        <authorList>
            <person name="Chen Y."/>
            <person name="Dougan E. K."/>
            <person name="Chan C."/>
            <person name="Rhodes N."/>
            <person name="Thang M."/>
        </authorList>
    </citation>
    <scope>NUCLEOTIDE SEQUENCE</scope>
</reference>
<protein>
    <submittedName>
        <fullName evidence="2">Troponin C, skeletal muscle</fullName>
    </submittedName>
</protein>
<comment type="caution">
    <text evidence="1">The sequence shown here is derived from an EMBL/GenBank/DDBJ whole genome shotgun (WGS) entry which is preliminary data.</text>
</comment>
<evidence type="ECO:0000313" key="1">
    <source>
        <dbReference type="EMBL" id="CAI3993096.1"/>
    </source>
</evidence>
<name>A0A9P1FYR7_9DINO</name>